<proteinExistence type="predicted"/>
<keyword evidence="1" id="KW-0808">Transferase</keyword>
<keyword evidence="2" id="KW-1185">Reference proteome</keyword>
<evidence type="ECO:0000313" key="2">
    <source>
        <dbReference type="Proteomes" id="UP000324479"/>
    </source>
</evidence>
<dbReference type="EMBL" id="VWOX01000014">
    <property type="protein sequence ID" value="KAA5540296.1"/>
    <property type="molecule type" value="Genomic_DNA"/>
</dbReference>
<name>A0A5M6CZK2_9BACT</name>
<comment type="caution">
    <text evidence="1">The sequence shown here is derived from an EMBL/GenBank/DDBJ whole genome shotgun (WGS) entry which is preliminary data.</text>
</comment>
<dbReference type="GO" id="GO:0008168">
    <property type="term" value="F:methyltransferase activity"/>
    <property type="evidence" value="ECO:0007669"/>
    <property type="project" value="UniProtKB-KW"/>
</dbReference>
<dbReference type="Proteomes" id="UP000324479">
    <property type="component" value="Unassembled WGS sequence"/>
</dbReference>
<evidence type="ECO:0000313" key="1">
    <source>
        <dbReference type="EMBL" id="KAA5540296.1"/>
    </source>
</evidence>
<organism evidence="1 2">
    <name type="scientific">Roseiconus nitratireducens</name>
    <dbReference type="NCBI Taxonomy" id="2605748"/>
    <lineage>
        <taxon>Bacteria</taxon>
        <taxon>Pseudomonadati</taxon>
        <taxon>Planctomycetota</taxon>
        <taxon>Planctomycetia</taxon>
        <taxon>Pirellulales</taxon>
        <taxon>Pirellulaceae</taxon>
        <taxon>Roseiconus</taxon>
    </lineage>
</organism>
<dbReference type="AlphaFoldDB" id="A0A5M6CZK2"/>
<dbReference type="InterPro" id="IPR013780">
    <property type="entry name" value="Glyco_hydro_b"/>
</dbReference>
<dbReference type="GO" id="GO:0032259">
    <property type="term" value="P:methylation"/>
    <property type="evidence" value="ECO:0007669"/>
    <property type="project" value="UniProtKB-KW"/>
</dbReference>
<keyword evidence="1" id="KW-0489">Methyltransferase</keyword>
<dbReference type="Gene3D" id="3.40.50.150">
    <property type="entry name" value="Vaccinia Virus protein VP39"/>
    <property type="match status" value="1"/>
</dbReference>
<dbReference type="InterPro" id="IPR029063">
    <property type="entry name" value="SAM-dependent_MTases_sf"/>
</dbReference>
<reference evidence="1 2" key="1">
    <citation type="submission" date="2019-08" db="EMBL/GenBank/DDBJ databases">
        <authorList>
            <person name="Dhanesh K."/>
            <person name="Kumar G."/>
            <person name="Sasikala C."/>
            <person name="Venkata Ramana C."/>
        </authorList>
    </citation>
    <scope>NUCLEOTIDE SEQUENCE [LARGE SCALE GENOMIC DNA]</scope>
    <source>
        <strain evidence="1 2">JC645</strain>
    </source>
</reference>
<dbReference type="Gene3D" id="2.60.40.1180">
    <property type="entry name" value="Golgi alpha-mannosidase II"/>
    <property type="match status" value="1"/>
</dbReference>
<dbReference type="PANTHER" id="PTHR43042:SF2">
    <property type="entry name" value="SAM-DEPENDENT METHYLTRANSFERASE"/>
    <property type="match status" value="1"/>
</dbReference>
<sequence>MALQTPDPRLSENRYQLIDFGDGRKLESFDGRLIDRPSPAADGIVKARPSLWRRAESVFDAPTKRWHHRTRWADDSRINCGGFWMPVAATPFGHVGVFPEQAPNWDWLRDTSLAGTSPTRGEPAWGLNLFGYTGASTMAMAISGLAVSHVDAAKPNVTATRLAATINRLQNHPIRYLVDDAAKFAAREVRRGRRYDTIVLDPPAYGHSPKGKAWRLQRDLWPLLDDCVSLLSPDRYRLLVTGHSAEIGPDDVLNYLLARLPGAAGRNVRSSDFHLESGRLVLTDLNERHLDAGFYVRCRRTADND</sequence>
<protein>
    <submittedName>
        <fullName evidence="1">SAM-dependent methyltransferase</fullName>
    </submittedName>
</protein>
<dbReference type="SUPFAM" id="SSF53335">
    <property type="entry name" value="S-adenosyl-L-methionine-dependent methyltransferases"/>
    <property type="match status" value="1"/>
</dbReference>
<dbReference type="PANTHER" id="PTHR43042">
    <property type="entry name" value="SAM-DEPENDENT METHYLTRANSFERASE"/>
    <property type="match status" value="1"/>
</dbReference>
<gene>
    <name evidence="1" type="ORF">FYK55_21330</name>
</gene>
<accession>A0A5M6CZK2</accession>